<protein>
    <submittedName>
        <fullName evidence="2">Uncharacterized protein</fullName>
    </submittedName>
</protein>
<reference evidence="2" key="1">
    <citation type="submission" date="2016-04" db="EMBL/GenBank/DDBJ databases">
        <authorList>
            <person name="Evans L.H."/>
            <person name="Alamgir A."/>
            <person name="Owens N."/>
            <person name="Weber N.D."/>
            <person name="Virtaneva K."/>
            <person name="Barbian K."/>
            <person name="Babar A."/>
            <person name="Rosenke K."/>
        </authorList>
    </citation>
    <scope>NUCLEOTIDE SEQUENCE [LARGE SCALE GENOMIC DNA]</scope>
    <source>
        <strain evidence="2">CBS 101.48</strain>
    </source>
</reference>
<evidence type="ECO:0000313" key="2">
    <source>
        <dbReference type="EMBL" id="SAL97453.1"/>
    </source>
</evidence>
<feature type="region of interest" description="Disordered" evidence="1">
    <location>
        <begin position="95"/>
        <end position="137"/>
    </location>
</feature>
<dbReference type="Proteomes" id="UP000078561">
    <property type="component" value="Unassembled WGS sequence"/>
</dbReference>
<proteinExistence type="predicted"/>
<feature type="compositionally biased region" description="Basic and acidic residues" evidence="1">
    <location>
        <begin position="110"/>
        <end position="120"/>
    </location>
</feature>
<dbReference type="AlphaFoldDB" id="A0A163J6F8"/>
<accession>A0A163J6F8</accession>
<keyword evidence="3" id="KW-1185">Reference proteome</keyword>
<dbReference type="InParanoid" id="A0A163J6F8"/>
<gene>
    <name evidence="2" type="primary">ABSGL_02950.1 scaffold 4097</name>
</gene>
<organism evidence="2">
    <name type="scientific">Absidia glauca</name>
    <name type="common">Pin mould</name>
    <dbReference type="NCBI Taxonomy" id="4829"/>
    <lineage>
        <taxon>Eukaryota</taxon>
        <taxon>Fungi</taxon>
        <taxon>Fungi incertae sedis</taxon>
        <taxon>Mucoromycota</taxon>
        <taxon>Mucoromycotina</taxon>
        <taxon>Mucoromycetes</taxon>
        <taxon>Mucorales</taxon>
        <taxon>Cunninghamellaceae</taxon>
        <taxon>Absidia</taxon>
    </lineage>
</organism>
<evidence type="ECO:0000256" key="1">
    <source>
        <dbReference type="SAM" id="MobiDB-lite"/>
    </source>
</evidence>
<name>A0A163J6F8_ABSGL</name>
<sequence length="158" mass="17078">MPPRSTQNRHRKPPNYKRNVVRVPPDMPARIIDRHTKRMRLNFCIEDVSGPTAPTSAVNATAAAASFAVDDLDIAPHATVDDQCPDYDDCDFIFEHGDDDGGSPDAGLSLDKKAVDDASKMPEPAMDQAPSFGGGCDQPTATRSVTCYYVTGKGDHSQ</sequence>
<evidence type="ECO:0000313" key="3">
    <source>
        <dbReference type="Proteomes" id="UP000078561"/>
    </source>
</evidence>
<dbReference type="EMBL" id="LT551811">
    <property type="protein sequence ID" value="SAL97453.1"/>
    <property type="molecule type" value="Genomic_DNA"/>
</dbReference>